<keyword evidence="7" id="KW-0149">Chlorophyll biosynthesis</keyword>
<dbReference type="GO" id="GO:0009535">
    <property type="term" value="C:chloroplast thylakoid membrane"/>
    <property type="evidence" value="ECO:0007669"/>
    <property type="project" value="TreeGrafter"/>
</dbReference>
<feature type="region of interest" description="Disordered" evidence="13">
    <location>
        <begin position="74"/>
        <end position="96"/>
    </location>
</feature>
<accession>A0AAN7G839</accession>
<dbReference type="SUPFAM" id="SSF51905">
    <property type="entry name" value="FAD/NAD(P)-binding domain"/>
    <property type="match status" value="1"/>
</dbReference>
<dbReference type="InterPro" id="IPR011777">
    <property type="entry name" value="Geranylgeranyl_Rdtase_fam"/>
</dbReference>
<reference evidence="16 17" key="1">
    <citation type="journal article" date="2023" name="G3 (Bethesda)">
        <title>A haplotype-resolved chromosome-scale genome for Quercus rubra L. provides insights into the genetics of adaptive traits for red oak species.</title>
        <authorList>
            <person name="Kapoor B."/>
            <person name="Jenkins J."/>
            <person name="Schmutz J."/>
            <person name="Zhebentyayeva T."/>
            <person name="Kuelheim C."/>
            <person name="Coggeshall M."/>
            <person name="Heim C."/>
            <person name="Lasky J.R."/>
            <person name="Leites L."/>
            <person name="Islam-Faridi N."/>
            <person name="Romero-Severson J."/>
            <person name="DeLeo V.L."/>
            <person name="Lucas S.M."/>
            <person name="Lazic D."/>
            <person name="Gailing O."/>
            <person name="Carlson J."/>
            <person name="Staton M."/>
        </authorList>
    </citation>
    <scope>NUCLEOTIDE SEQUENCE [LARGE SCALE GENOMIC DNA]</scope>
    <source>
        <strain evidence="16">Pseudo-F2</strain>
    </source>
</reference>
<dbReference type="AlphaFoldDB" id="A0AAN7G839"/>
<feature type="domain" description="FAD-binding" evidence="14">
    <location>
        <begin position="104"/>
        <end position="264"/>
    </location>
</feature>
<dbReference type="NCBIfam" id="TIGR02028">
    <property type="entry name" value="ChlP"/>
    <property type="match status" value="1"/>
</dbReference>
<evidence type="ECO:0000256" key="9">
    <source>
        <dbReference type="ARBA" id="ARBA00033069"/>
    </source>
</evidence>
<sequence>MKTKSKIFKHMHHQYLYRSQCTEANAHVQENQRVHTCFLQFFSTLIHFQTQQTPKMATASSTLAVFFPTKTTITRPHSHSHSHPLTIKASSNSTNPPLPGRKLRAAVIGGGPAGSSAAEALASGGIETFLFERNPPTTAKPCGGAIPLCMLEEFNIPSHLIDRHVTRMRIFSPSNLSVDFGKTLRPNEFIAMLRREALDSFLRSRAESLGAKLVSGLVTNLELPESSTSPYVVHYTSDNSRHSLPVDVVVGADGANSRVARSIHAGTYACAIAFQERIKLPDHKMEYYNDLAEMYVGNDVSPDFYAWVFPKCDHVAVGTGTVCAKQNIKLYQKGIRDRVKHKISGGKVIKVEAHPIPEHPRPIRIRGRVALVGDAAGYVTKCSGEGIYFAAKSGRMCGEAIVKASEGGDRMVNEDDLKREYLRVWDSKYVTTFRFLDLLQRVFYGSNAAREALVELCDDEYVQRMTFESYLYKKLADGDRLQDVKMVWNTIGSLIKCNMVGSK</sequence>
<comment type="catalytic activity">
    <reaction evidence="10">
        <text>phytyl diphosphate + 3 NADP(+) = geranylgeranyl diphosphate + 3 NADPH + 3 H(+)</text>
        <dbReference type="Rhea" id="RHEA:26229"/>
        <dbReference type="ChEBI" id="CHEBI:15378"/>
        <dbReference type="ChEBI" id="CHEBI:57533"/>
        <dbReference type="ChEBI" id="CHEBI:57783"/>
        <dbReference type="ChEBI" id="CHEBI:58349"/>
        <dbReference type="ChEBI" id="CHEBI:75434"/>
        <dbReference type="EC" id="1.3.1.83"/>
    </reaction>
</comment>
<dbReference type="GO" id="GO:0102067">
    <property type="term" value="F:geranylgeranyl diphosphate reductase activity"/>
    <property type="evidence" value="ECO:0007669"/>
    <property type="project" value="UniProtKB-EC"/>
</dbReference>
<evidence type="ECO:0000256" key="10">
    <source>
        <dbReference type="ARBA" id="ARBA00047837"/>
    </source>
</evidence>
<evidence type="ECO:0000256" key="8">
    <source>
        <dbReference type="ARBA" id="ARBA00024015"/>
    </source>
</evidence>
<dbReference type="FunFam" id="3.50.50.60:FF:000083">
    <property type="entry name" value="Geranylgeranyl diphosphate reductase"/>
    <property type="match status" value="1"/>
</dbReference>
<evidence type="ECO:0000256" key="6">
    <source>
        <dbReference type="ARBA" id="ARBA00023002"/>
    </source>
</evidence>
<dbReference type="EC" id="1.3.1.83" evidence="3"/>
<comment type="caution">
    <text evidence="16">The sequence shown here is derived from an EMBL/GenBank/DDBJ whole genome shotgun (WGS) entry which is preliminary data.</text>
</comment>
<gene>
    <name evidence="16" type="ORF">RGQ29_001109</name>
</gene>
<evidence type="ECO:0000256" key="2">
    <source>
        <dbReference type="ARBA" id="ARBA00006632"/>
    </source>
</evidence>
<keyword evidence="5" id="KW-0521">NADP</keyword>
<keyword evidence="17" id="KW-1185">Reference proteome</keyword>
<dbReference type="InterPro" id="IPR050407">
    <property type="entry name" value="Geranylgeranyl_reductase"/>
</dbReference>
<dbReference type="InterPro" id="IPR002938">
    <property type="entry name" value="FAD-bd"/>
</dbReference>
<dbReference type="GO" id="GO:0015995">
    <property type="term" value="P:chlorophyll biosynthetic process"/>
    <property type="evidence" value="ECO:0007669"/>
    <property type="project" value="UniProtKB-KW"/>
</dbReference>
<dbReference type="InterPro" id="IPR036188">
    <property type="entry name" value="FAD/NAD-bd_sf"/>
</dbReference>
<evidence type="ECO:0000256" key="5">
    <source>
        <dbReference type="ARBA" id="ARBA00022857"/>
    </source>
</evidence>
<comment type="similarity">
    <text evidence="2">Belongs to the geranylgeranyl reductase family. ChlP subfamily.</text>
</comment>
<feature type="domain" description="Digeranylgeranylglycerophospholipid reductase catalytic" evidence="15">
    <location>
        <begin position="285"/>
        <end position="349"/>
    </location>
</feature>
<dbReference type="NCBIfam" id="TIGR02032">
    <property type="entry name" value="GG-red-SF"/>
    <property type="match status" value="1"/>
</dbReference>
<dbReference type="GO" id="GO:0045550">
    <property type="term" value="F:geranylgeranyl reductase activity"/>
    <property type="evidence" value="ECO:0007669"/>
    <property type="project" value="InterPro"/>
</dbReference>
<keyword evidence="4" id="KW-0602">Photosynthesis</keyword>
<dbReference type="NCBIfam" id="TIGR02023">
    <property type="entry name" value="BchP-ChlP"/>
    <property type="match status" value="1"/>
</dbReference>
<proteinExistence type="inferred from homology"/>
<evidence type="ECO:0000313" key="17">
    <source>
        <dbReference type="Proteomes" id="UP001324115"/>
    </source>
</evidence>
<name>A0AAN7G839_QUERU</name>
<evidence type="ECO:0000256" key="13">
    <source>
        <dbReference type="SAM" id="MobiDB-lite"/>
    </source>
</evidence>
<dbReference type="InterPro" id="IPR054715">
    <property type="entry name" value="GGR_cat"/>
</dbReference>
<dbReference type="Proteomes" id="UP001324115">
    <property type="component" value="Unassembled WGS sequence"/>
</dbReference>
<evidence type="ECO:0000256" key="11">
    <source>
        <dbReference type="ARBA" id="ARBA00058147"/>
    </source>
</evidence>
<comment type="function">
    <text evidence="11">Catalyzes the reduction of geranylgeranyl diphosphate to phytyl diphosphate, providing phytol for both tocopherol and chlorophyll synthesis.</text>
</comment>
<organism evidence="16 17">
    <name type="scientific">Quercus rubra</name>
    <name type="common">Northern red oak</name>
    <name type="synonym">Quercus borealis</name>
    <dbReference type="NCBI Taxonomy" id="3512"/>
    <lineage>
        <taxon>Eukaryota</taxon>
        <taxon>Viridiplantae</taxon>
        <taxon>Streptophyta</taxon>
        <taxon>Embryophyta</taxon>
        <taxon>Tracheophyta</taxon>
        <taxon>Spermatophyta</taxon>
        <taxon>Magnoliopsida</taxon>
        <taxon>eudicotyledons</taxon>
        <taxon>Gunneridae</taxon>
        <taxon>Pentapetalae</taxon>
        <taxon>rosids</taxon>
        <taxon>fabids</taxon>
        <taxon>Fagales</taxon>
        <taxon>Fagaceae</taxon>
        <taxon>Quercus</taxon>
    </lineage>
</organism>
<dbReference type="Pfam" id="PF22578">
    <property type="entry name" value="GGR_cat"/>
    <property type="match status" value="1"/>
</dbReference>
<evidence type="ECO:0000256" key="1">
    <source>
        <dbReference type="ARBA" id="ARBA00005173"/>
    </source>
</evidence>
<dbReference type="EMBL" id="JAXUIC010000001">
    <property type="protein sequence ID" value="KAK4607155.1"/>
    <property type="molecule type" value="Genomic_DNA"/>
</dbReference>
<dbReference type="PANTHER" id="PTHR42685">
    <property type="entry name" value="GERANYLGERANYL DIPHOSPHATE REDUCTASE"/>
    <property type="match status" value="1"/>
</dbReference>
<dbReference type="PANTHER" id="PTHR42685:SF13">
    <property type="entry name" value="GERANYLGERANYL DIPHOSPHATE REDUCTASE"/>
    <property type="match status" value="1"/>
</dbReference>
<dbReference type="Gene3D" id="3.50.50.60">
    <property type="entry name" value="FAD/NAD(P)-binding domain"/>
    <property type="match status" value="1"/>
</dbReference>
<evidence type="ECO:0000256" key="3">
    <source>
        <dbReference type="ARBA" id="ARBA00012380"/>
    </source>
</evidence>
<dbReference type="InterPro" id="IPR011774">
    <property type="entry name" value="Geranylgeranyl_Rdtase_pln/cyn"/>
</dbReference>
<protein>
    <recommendedName>
        <fullName evidence="12">Geranylgeranyl diphosphate reductase, chloroplastic</fullName>
        <ecNumber evidence="3">1.3.1.83</ecNumber>
    </recommendedName>
    <alternativeName>
        <fullName evidence="9">Geranylgeranyl reductase</fullName>
    </alternativeName>
</protein>
<evidence type="ECO:0000256" key="7">
    <source>
        <dbReference type="ARBA" id="ARBA00023171"/>
    </source>
</evidence>
<evidence type="ECO:0000256" key="4">
    <source>
        <dbReference type="ARBA" id="ARBA00022531"/>
    </source>
</evidence>
<evidence type="ECO:0000259" key="15">
    <source>
        <dbReference type="Pfam" id="PF22578"/>
    </source>
</evidence>
<keyword evidence="6" id="KW-0560">Oxidoreductase</keyword>
<comment type="pathway">
    <text evidence="1">Porphyrin-containing compound metabolism; chlorophyll biosynthesis.</text>
</comment>
<dbReference type="Pfam" id="PF01494">
    <property type="entry name" value="FAD_binding_3"/>
    <property type="match status" value="1"/>
</dbReference>
<dbReference type="PRINTS" id="PR00420">
    <property type="entry name" value="RNGMNOXGNASE"/>
</dbReference>
<evidence type="ECO:0000256" key="12">
    <source>
        <dbReference type="ARBA" id="ARBA00067953"/>
    </source>
</evidence>
<evidence type="ECO:0000313" key="16">
    <source>
        <dbReference type="EMBL" id="KAK4607155.1"/>
    </source>
</evidence>
<dbReference type="GO" id="GO:0015979">
    <property type="term" value="P:photosynthesis"/>
    <property type="evidence" value="ECO:0007669"/>
    <property type="project" value="UniProtKB-KW"/>
</dbReference>
<dbReference type="InterPro" id="IPR010253">
    <property type="entry name" value="BchP_ChlP_pln/prok"/>
</dbReference>
<dbReference type="GO" id="GO:0071949">
    <property type="term" value="F:FAD binding"/>
    <property type="evidence" value="ECO:0007669"/>
    <property type="project" value="InterPro"/>
</dbReference>
<evidence type="ECO:0000259" key="14">
    <source>
        <dbReference type="Pfam" id="PF01494"/>
    </source>
</evidence>
<comment type="pathway">
    <text evidence="8">Cofactor biosynthesis; tocopherol biosynthesis.</text>
</comment>